<dbReference type="PANTHER" id="PTHR33498:SF1">
    <property type="entry name" value="TRANSPOSASE FOR INSERTION SEQUENCE ELEMENT IS1557"/>
    <property type="match status" value="1"/>
</dbReference>
<keyword evidence="3" id="KW-1185">Reference proteome</keyword>
<dbReference type="Proteomes" id="UP000094329">
    <property type="component" value="Unassembled WGS sequence"/>
</dbReference>
<dbReference type="InterPro" id="IPR047951">
    <property type="entry name" value="Transpos_ISL3"/>
</dbReference>
<evidence type="ECO:0000259" key="1">
    <source>
        <dbReference type="Pfam" id="PF01610"/>
    </source>
</evidence>
<dbReference type="InterPro" id="IPR002560">
    <property type="entry name" value="Transposase_DDE"/>
</dbReference>
<dbReference type="EMBL" id="MDTU01000004">
    <property type="protein sequence ID" value="ODN41329.1"/>
    <property type="molecule type" value="Genomic_DNA"/>
</dbReference>
<comment type="caution">
    <text evidence="2">The sequence shown here is derived from an EMBL/GenBank/DDBJ whole genome shotgun (WGS) entry which is preliminary data.</text>
</comment>
<dbReference type="Pfam" id="PF01610">
    <property type="entry name" value="DDE_Tnp_ISL3"/>
    <property type="match status" value="1"/>
</dbReference>
<evidence type="ECO:0000313" key="2">
    <source>
        <dbReference type="EMBL" id="ODN41329.1"/>
    </source>
</evidence>
<gene>
    <name evidence="2" type="ORF">BGC07_17340</name>
</gene>
<name>A0ABX2ZXI8_9GAMM</name>
<evidence type="ECO:0000313" key="3">
    <source>
        <dbReference type="Proteomes" id="UP000094329"/>
    </source>
</evidence>
<protein>
    <recommendedName>
        <fullName evidence="1">Transposase IS204/IS1001/IS1096/IS1165 DDE domain-containing protein</fullName>
    </recommendedName>
</protein>
<proteinExistence type="predicted"/>
<reference evidence="2 3" key="1">
    <citation type="submission" date="2016-08" db="EMBL/GenBank/DDBJ databases">
        <title>Draft genome sequence of Candidatus Piscirickettsia litoralis, from seawater.</title>
        <authorList>
            <person name="Wan X."/>
            <person name="Lee A.J."/>
            <person name="Hou S."/>
            <person name="Donachie S.P."/>
        </authorList>
    </citation>
    <scope>NUCLEOTIDE SEQUENCE [LARGE SCALE GENOMIC DNA]</scope>
    <source>
        <strain evidence="2 3">Y2</strain>
    </source>
</reference>
<sequence length="85" mass="9974">MAKIDRWITAVEKSGLTCFNLFITTLNKYKGCIINYFKDRENSGFVEGLNNKIKVIKRRCYGFFKTESLFQRLVLDLQGYDMFAV</sequence>
<dbReference type="PANTHER" id="PTHR33498">
    <property type="entry name" value="TRANSPOSASE FOR INSERTION SEQUENCE ELEMENT IS1557"/>
    <property type="match status" value="1"/>
</dbReference>
<feature type="domain" description="Transposase IS204/IS1001/IS1096/IS1165 DDE" evidence="1">
    <location>
        <begin position="3"/>
        <end position="72"/>
    </location>
</feature>
<accession>A0ABX2ZXI8</accession>
<organism evidence="2 3">
    <name type="scientific">Piscirickettsia litoralis</name>
    <dbReference type="NCBI Taxonomy" id="1891921"/>
    <lineage>
        <taxon>Bacteria</taxon>
        <taxon>Pseudomonadati</taxon>
        <taxon>Pseudomonadota</taxon>
        <taxon>Gammaproteobacteria</taxon>
        <taxon>Thiotrichales</taxon>
        <taxon>Piscirickettsiaceae</taxon>
        <taxon>Piscirickettsia</taxon>
    </lineage>
</organism>